<dbReference type="InterPro" id="IPR036938">
    <property type="entry name" value="PAP2/HPO_sf"/>
</dbReference>
<dbReference type="InterPro" id="IPR043216">
    <property type="entry name" value="PAP-like"/>
</dbReference>
<gene>
    <name evidence="9" type="ORF">PT974_01832</name>
</gene>
<dbReference type="PANTHER" id="PTHR10165:SF35">
    <property type="entry name" value="RE23632P"/>
    <property type="match status" value="1"/>
</dbReference>
<accession>A0ABR0SX69</accession>
<comment type="caution">
    <text evidence="9">The sequence shown here is derived from an EMBL/GenBank/DDBJ whole genome shotgun (WGS) entry which is preliminary data.</text>
</comment>
<evidence type="ECO:0000256" key="5">
    <source>
        <dbReference type="ARBA" id="ARBA00023136"/>
    </source>
</evidence>
<evidence type="ECO:0000259" key="8">
    <source>
        <dbReference type="SMART" id="SM00014"/>
    </source>
</evidence>
<feature type="transmembrane region" description="Helical" evidence="7">
    <location>
        <begin position="233"/>
        <end position="251"/>
    </location>
</feature>
<evidence type="ECO:0000256" key="4">
    <source>
        <dbReference type="ARBA" id="ARBA00022989"/>
    </source>
</evidence>
<comment type="subcellular location">
    <subcellularLocation>
        <location evidence="1">Membrane</location>
        <topology evidence="1">Multi-pass membrane protein</topology>
    </subcellularLocation>
</comment>
<feature type="transmembrane region" description="Helical" evidence="7">
    <location>
        <begin position="74"/>
        <end position="94"/>
    </location>
</feature>
<sequence>MPPGRANSAEQNGSPSRLAQFWKTTNAPDYFGFIGLMLGWILIDTLVTPFHRMFAINDLRISFPHTEHERVPVSWNFAYALFLPLGVLIVYNLFARSSLVKHEATYLSFAISVTLTQFLVDLIKNAVGRPRPDLLARCQPAAQTRPNTLVTIDVCTAPNDETLQDGWRSFPSGHSSFSFAGLGFLSLFLAGQLRIFNHSAGKRDLSRDLMCLLPVLGALLIAISRCEDYRHDVYDVSVGSIIGITIAYWSYRRHWPKLSSPACDEPQPPPSPESPPGWQRVRDEEEAVTAATSHGYPLDERIS</sequence>
<dbReference type="Proteomes" id="UP001338125">
    <property type="component" value="Unassembled WGS sequence"/>
</dbReference>
<dbReference type="SUPFAM" id="SSF48317">
    <property type="entry name" value="Acid phosphatase/Vanadium-dependent haloperoxidase"/>
    <property type="match status" value="1"/>
</dbReference>
<evidence type="ECO:0000256" key="7">
    <source>
        <dbReference type="SAM" id="Phobius"/>
    </source>
</evidence>
<keyword evidence="10" id="KW-1185">Reference proteome</keyword>
<name>A0ABR0SX69_9HYPO</name>
<dbReference type="SMART" id="SM00014">
    <property type="entry name" value="acidPPc"/>
    <property type="match status" value="1"/>
</dbReference>
<keyword evidence="3 7" id="KW-0812">Transmembrane</keyword>
<dbReference type="Gene3D" id="1.20.144.10">
    <property type="entry name" value="Phosphatidic acid phosphatase type 2/haloperoxidase"/>
    <property type="match status" value="1"/>
</dbReference>
<feature type="compositionally biased region" description="Pro residues" evidence="6">
    <location>
        <begin position="266"/>
        <end position="275"/>
    </location>
</feature>
<keyword evidence="5 7" id="KW-0472">Membrane</keyword>
<dbReference type="Pfam" id="PF01569">
    <property type="entry name" value="PAP2"/>
    <property type="match status" value="1"/>
</dbReference>
<dbReference type="EMBL" id="JAVFKD010000002">
    <property type="protein sequence ID" value="KAK5996497.1"/>
    <property type="molecule type" value="Genomic_DNA"/>
</dbReference>
<evidence type="ECO:0000313" key="10">
    <source>
        <dbReference type="Proteomes" id="UP001338125"/>
    </source>
</evidence>
<feature type="region of interest" description="Disordered" evidence="6">
    <location>
        <begin position="260"/>
        <end position="303"/>
    </location>
</feature>
<evidence type="ECO:0000256" key="3">
    <source>
        <dbReference type="ARBA" id="ARBA00022692"/>
    </source>
</evidence>
<reference evidence="9 10" key="1">
    <citation type="submission" date="2024-01" db="EMBL/GenBank/DDBJ databases">
        <title>Complete genome of Cladobotryum mycophilum ATHUM6906.</title>
        <authorList>
            <person name="Christinaki A.C."/>
            <person name="Myridakis A.I."/>
            <person name="Kouvelis V.N."/>
        </authorList>
    </citation>
    <scope>NUCLEOTIDE SEQUENCE [LARGE SCALE GENOMIC DNA]</scope>
    <source>
        <strain evidence="9 10">ATHUM6906</strain>
    </source>
</reference>
<evidence type="ECO:0000313" key="9">
    <source>
        <dbReference type="EMBL" id="KAK5996497.1"/>
    </source>
</evidence>
<feature type="transmembrane region" description="Helical" evidence="7">
    <location>
        <begin position="30"/>
        <end position="54"/>
    </location>
</feature>
<evidence type="ECO:0000256" key="2">
    <source>
        <dbReference type="ARBA" id="ARBA00008816"/>
    </source>
</evidence>
<keyword evidence="4 7" id="KW-1133">Transmembrane helix</keyword>
<dbReference type="PANTHER" id="PTHR10165">
    <property type="entry name" value="LIPID PHOSPHATE PHOSPHATASE"/>
    <property type="match status" value="1"/>
</dbReference>
<feature type="transmembrane region" description="Helical" evidence="7">
    <location>
        <begin position="177"/>
        <end position="197"/>
    </location>
</feature>
<protein>
    <submittedName>
        <fullName evidence="9">Diacylglycerol pyrophosphate phosphatase 1</fullName>
    </submittedName>
</protein>
<evidence type="ECO:0000256" key="6">
    <source>
        <dbReference type="SAM" id="MobiDB-lite"/>
    </source>
</evidence>
<dbReference type="CDD" id="cd03390">
    <property type="entry name" value="PAP2_containing_1_like"/>
    <property type="match status" value="1"/>
</dbReference>
<proteinExistence type="inferred from homology"/>
<dbReference type="InterPro" id="IPR000326">
    <property type="entry name" value="PAP2/HPO"/>
</dbReference>
<feature type="domain" description="Phosphatidic acid phosphatase type 2/haloperoxidase" evidence="8">
    <location>
        <begin position="104"/>
        <end position="251"/>
    </location>
</feature>
<comment type="similarity">
    <text evidence="2">Belongs to the PA-phosphatase related phosphoesterase family.</text>
</comment>
<feature type="transmembrane region" description="Helical" evidence="7">
    <location>
        <begin position="106"/>
        <end position="123"/>
    </location>
</feature>
<feature type="transmembrane region" description="Helical" evidence="7">
    <location>
        <begin position="209"/>
        <end position="227"/>
    </location>
</feature>
<organism evidence="9 10">
    <name type="scientific">Cladobotryum mycophilum</name>
    <dbReference type="NCBI Taxonomy" id="491253"/>
    <lineage>
        <taxon>Eukaryota</taxon>
        <taxon>Fungi</taxon>
        <taxon>Dikarya</taxon>
        <taxon>Ascomycota</taxon>
        <taxon>Pezizomycotina</taxon>
        <taxon>Sordariomycetes</taxon>
        <taxon>Hypocreomycetidae</taxon>
        <taxon>Hypocreales</taxon>
        <taxon>Hypocreaceae</taxon>
        <taxon>Cladobotryum</taxon>
    </lineage>
</organism>
<evidence type="ECO:0000256" key="1">
    <source>
        <dbReference type="ARBA" id="ARBA00004141"/>
    </source>
</evidence>